<dbReference type="Proteomes" id="UP000799538">
    <property type="component" value="Unassembled WGS sequence"/>
</dbReference>
<dbReference type="PANTHER" id="PTHR28232">
    <property type="entry name" value="TRANSCRIPTIONAL REGULATORY PROTEIN RXT2"/>
    <property type="match status" value="1"/>
</dbReference>
<dbReference type="GO" id="GO:0033698">
    <property type="term" value="C:Rpd3L complex"/>
    <property type="evidence" value="ECO:0007669"/>
    <property type="project" value="TreeGrafter"/>
</dbReference>
<dbReference type="EMBL" id="ML992507">
    <property type="protein sequence ID" value="KAF2222943.1"/>
    <property type="molecule type" value="Genomic_DNA"/>
</dbReference>
<sequence length="477" mass="52927">MAVPQHIAIAETIRSMKLALKRKADESDSDEEIRQHSNRGNKLKRKAHNVREGRLDTSGGQSYRRQINHAGYQRYIIHENPILYDHDGDVVDPDDDYDEDNTSPVEDNPFEETLLENILMPLTSPAELADHPALSAPYTTRHITEMAENAQEMLHRERETLAQLKALLETFRGDERWVPLEATETAHDPLLLEGDGVDPFHEDKSVNHSLTTLDPSADGSVDGISPMVGHHSKLNGTGSNMLGIQIQANTANGVEAVDMAREKSTIKTNGNTTGSTQKDAAPTNGIHKPDQTSETNGDAMDTDDVLKQTNGDDPHNPDFDPDTQPSHAMTTRAKARTPPPDEAPHSILSDTSSHAISAFFLPPTSALPDQTLGLPLSEADETKRALLLYVQKQEEVIRGIEQLLFGLLKADRMRKEVMKWCKADGHVGELSDGEDWYDKDEWGLVEDLVKGKEEEEVEDEGKRRGRRREGKGRNTGA</sequence>
<feature type="compositionally biased region" description="Basic residues" evidence="1">
    <location>
        <begin position="36"/>
        <end position="48"/>
    </location>
</feature>
<keyword evidence="4" id="KW-1185">Reference proteome</keyword>
<feature type="region of interest" description="Disordered" evidence="1">
    <location>
        <begin position="86"/>
        <end position="108"/>
    </location>
</feature>
<feature type="compositionally biased region" description="Polar residues" evidence="1">
    <location>
        <begin position="266"/>
        <end position="278"/>
    </location>
</feature>
<feature type="region of interest" description="Disordered" evidence="1">
    <location>
        <begin position="450"/>
        <end position="477"/>
    </location>
</feature>
<dbReference type="PANTHER" id="PTHR28232:SF1">
    <property type="entry name" value="TRANSCRIPTIONAL REGULATORY PROTEIN RXT2"/>
    <property type="match status" value="1"/>
</dbReference>
<evidence type="ECO:0000256" key="1">
    <source>
        <dbReference type="SAM" id="MobiDB-lite"/>
    </source>
</evidence>
<dbReference type="Pfam" id="PF08595">
    <property type="entry name" value="RXT2_N"/>
    <property type="match status" value="1"/>
</dbReference>
<feature type="region of interest" description="Disordered" evidence="1">
    <location>
        <begin position="264"/>
        <end position="348"/>
    </location>
</feature>
<feature type="compositionally biased region" description="Acidic residues" evidence="1">
    <location>
        <begin position="90"/>
        <end position="101"/>
    </location>
</feature>
<dbReference type="OrthoDB" id="441210at2759"/>
<feature type="domain" description="Transcriptional regulatory protein RXT2 N-terminal" evidence="2">
    <location>
        <begin position="37"/>
        <end position="174"/>
    </location>
</feature>
<dbReference type="AlphaFoldDB" id="A0A6A6GBL6"/>
<proteinExistence type="predicted"/>
<gene>
    <name evidence="3" type="ORF">BDZ85DRAFT_236809</name>
</gene>
<protein>
    <submittedName>
        <fullName evidence="3">RXT2-like protein</fullName>
    </submittedName>
</protein>
<organism evidence="3 4">
    <name type="scientific">Elsinoe ampelina</name>
    <dbReference type="NCBI Taxonomy" id="302913"/>
    <lineage>
        <taxon>Eukaryota</taxon>
        <taxon>Fungi</taxon>
        <taxon>Dikarya</taxon>
        <taxon>Ascomycota</taxon>
        <taxon>Pezizomycotina</taxon>
        <taxon>Dothideomycetes</taxon>
        <taxon>Dothideomycetidae</taxon>
        <taxon>Myriangiales</taxon>
        <taxon>Elsinoaceae</taxon>
        <taxon>Elsinoe</taxon>
    </lineage>
</organism>
<dbReference type="InterPro" id="IPR039602">
    <property type="entry name" value="Rxt2"/>
</dbReference>
<evidence type="ECO:0000313" key="3">
    <source>
        <dbReference type="EMBL" id="KAF2222943.1"/>
    </source>
</evidence>
<evidence type="ECO:0000313" key="4">
    <source>
        <dbReference type="Proteomes" id="UP000799538"/>
    </source>
</evidence>
<evidence type="ECO:0000259" key="2">
    <source>
        <dbReference type="Pfam" id="PF08595"/>
    </source>
</evidence>
<accession>A0A6A6GBL6</accession>
<reference evidence="4" key="1">
    <citation type="journal article" date="2020" name="Stud. Mycol.">
        <title>101 Dothideomycetes genomes: A test case for predicting lifestyles and emergence of pathogens.</title>
        <authorList>
            <person name="Haridas S."/>
            <person name="Albert R."/>
            <person name="Binder M."/>
            <person name="Bloem J."/>
            <person name="LaButti K."/>
            <person name="Salamov A."/>
            <person name="Andreopoulos B."/>
            <person name="Baker S."/>
            <person name="Barry K."/>
            <person name="Bills G."/>
            <person name="Bluhm B."/>
            <person name="Cannon C."/>
            <person name="Castanera R."/>
            <person name="Culley D."/>
            <person name="Daum C."/>
            <person name="Ezra D."/>
            <person name="Gonzalez J."/>
            <person name="Henrissat B."/>
            <person name="Kuo A."/>
            <person name="Liang C."/>
            <person name="Lipzen A."/>
            <person name="Lutzoni F."/>
            <person name="Magnuson J."/>
            <person name="Mondo S."/>
            <person name="Nolan M."/>
            <person name="Ohm R."/>
            <person name="Pangilinan J."/>
            <person name="Park H.-J."/>
            <person name="Ramirez L."/>
            <person name="Alfaro M."/>
            <person name="Sun H."/>
            <person name="Tritt A."/>
            <person name="Yoshinaga Y."/>
            <person name="Zwiers L.-H."/>
            <person name="Turgeon B."/>
            <person name="Goodwin S."/>
            <person name="Spatafora J."/>
            <person name="Crous P."/>
            <person name="Grigoriev I."/>
        </authorList>
    </citation>
    <scope>NUCLEOTIDE SEQUENCE [LARGE SCALE GENOMIC DNA]</scope>
    <source>
        <strain evidence="4">CECT 20119</strain>
    </source>
</reference>
<feature type="region of interest" description="Disordered" evidence="1">
    <location>
        <begin position="23"/>
        <end position="61"/>
    </location>
</feature>
<name>A0A6A6GBL6_9PEZI</name>
<dbReference type="GO" id="GO:0005829">
    <property type="term" value="C:cytosol"/>
    <property type="evidence" value="ECO:0007669"/>
    <property type="project" value="TreeGrafter"/>
</dbReference>
<dbReference type="InterPro" id="IPR013904">
    <property type="entry name" value="RXT2_N"/>
</dbReference>
<feature type="compositionally biased region" description="Basic and acidic residues" evidence="1">
    <location>
        <begin position="304"/>
        <end position="318"/>
    </location>
</feature>